<reference evidence="3 4" key="1">
    <citation type="submission" date="2024-02" db="EMBL/GenBank/DDBJ databases">
        <title>Seven novel Bacillus-like species.</title>
        <authorList>
            <person name="Liu G."/>
        </authorList>
    </citation>
    <scope>NUCLEOTIDE SEQUENCE [LARGE SCALE GENOMIC DNA]</scope>
    <source>
        <strain evidence="3 4">FJAT-52991</strain>
        <plasmid evidence="3 4">unnamed2</plasmid>
    </source>
</reference>
<keyword evidence="3" id="KW-0614">Plasmid</keyword>
<keyword evidence="1" id="KW-0433">Leucine-rich repeat</keyword>
<evidence type="ECO:0000313" key="3">
    <source>
        <dbReference type="EMBL" id="WXB95045.1"/>
    </source>
</evidence>
<keyword evidence="4" id="KW-1185">Reference proteome</keyword>
<geneLocation type="plasmid" evidence="3 4">
    <name>unnamed2</name>
</geneLocation>
<protein>
    <recommendedName>
        <fullName evidence="5">Leucine-rich repeat domain-containing protein</fullName>
    </recommendedName>
</protein>
<dbReference type="PANTHER" id="PTHR46652:SF3">
    <property type="entry name" value="LEUCINE-RICH REPEAT-CONTAINING PROTEIN 9"/>
    <property type="match status" value="1"/>
</dbReference>
<proteinExistence type="predicted"/>
<dbReference type="SUPFAM" id="SSF52058">
    <property type="entry name" value="L domain-like"/>
    <property type="match status" value="1"/>
</dbReference>
<sequence length="406" mass="47889">MELYKIGNVTIREREEEKCVCISQKHLAECIKYINENDIKKIEINELYYREKSISFLSECPNVQYLDVMNSFLTDISGVYHIKNLLGLSFSEVDDNRNIELDLSKLVTLKSLYIDWNKRIKGLEQLTNLKELGLWKYRPTERDLSNLKSLMNLEKLVISDSRIDSLLGIENMNKLKEINLDNLKSLVHIGDLKVLNHSLEKLVIESCKKIADFHELHHLYHLKELTLLGCGEIPSLKFAKNLKNIIFLNFYSTFIRDGDLNPCLHVDIVNFQDKKHYTHSLKDFKGKERIIKMPTDYAEQAIIELPTEKWRDEMEVDFQFTEENIGATESVLKVFYQKVIQEEKLTNEKALVYVKELVLQLNELNQKYNYFIETTEREELCDFIEEILAKKEVELFGDTSLEWREW</sequence>
<gene>
    <name evidence="3" type="ORF">WDJ61_18895</name>
</gene>
<dbReference type="RefSeq" id="WP_338754934.1">
    <property type="nucleotide sequence ID" value="NZ_CP147406.1"/>
</dbReference>
<organism evidence="3 4">
    <name type="scientific">Bacillus kandeliae</name>
    <dbReference type="NCBI Taxonomy" id="3129297"/>
    <lineage>
        <taxon>Bacteria</taxon>
        <taxon>Bacillati</taxon>
        <taxon>Bacillota</taxon>
        <taxon>Bacilli</taxon>
        <taxon>Bacillales</taxon>
        <taxon>Bacillaceae</taxon>
        <taxon>Bacillus</taxon>
    </lineage>
</organism>
<dbReference type="PANTHER" id="PTHR46652">
    <property type="entry name" value="LEUCINE-RICH REPEAT AND IQ DOMAIN-CONTAINING PROTEIN 1-RELATED"/>
    <property type="match status" value="1"/>
</dbReference>
<dbReference type="EMBL" id="CP147406">
    <property type="protein sequence ID" value="WXB95045.1"/>
    <property type="molecule type" value="Genomic_DNA"/>
</dbReference>
<dbReference type="InterPro" id="IPR050836">
    <property type="entry name" value="SDS22/Internalin_LRR"/>
</dbReference>
<evidence type="ECO:0000256" key="1">
    <source>
        <dbReference type="ARBA" id="ARBA00022614"/>
    </source>
</evidence>
<dbReference type="Proteomes" id="UP001387364">
    <property type="component" value="Plasmid unnamed2"/>
</dbReference>
<evidence type="ECO:0008006" key="5">
    <source>
        <dbReference type="Google" id="ProtNLM"/>
    </source>
</evidence>
<dbReference type="Gene3D" id="3.80.10.10">
    <property type="entry name" value="Ribonuclease Inhibitor"/>
    <property type="match status" value="2"/>
</dbReference>
<evidence type="ECO:0000313" key="4">
    <source>
        <dbReference type="Proteomes" id="UP001387364"/>
    </source>
</evidence>
<keyword evidence="2" id="KW-0677">Repeat</keyword>
<evidence type="ECO:0000256" key="2">
    <source>
        <dbReference type="ARBA" id="ARBA00022737"/>
    </source>
</evidence>
<dbReference type="InterPro" id="IPR032675">
    <property type="entry name" value="LRR_dom_sf"/>
</dbReference>
<name>A0ABZ2NCQ4_9BACI</name>
<accession>A0ABZ2NCQ4</accession>